<evidence type="ECO:0000259" key="7">
    <source>
        <dbReference type="PROSITE" id="PS51755"/>
    </source>
</evidence>
<dbReference type="GO" id="GO:0006355">
    <property type="term" value="P:regulation of DNA-templated transcription"/>
    <property type="evidence" value="ECO:0007669"/>
    <property type="project" value="InterPro"/>
</dbReference>
<name>A0A3D8K573_9BURK</name>
<feature type="DNA-binding region" description="OmpR/PhoB-type" evidence="5">
    <location>
        <begin position="124"/>
        <end position="220"/>
    </location>
</feature>
<evidence type="ECO:0000256" key="3">
    <source>
        <dbReference type="ARBA" id="ARBA00023163"/>
    </source>
</evidence>
<dbReference type="SUPFAM" id="SSF52172">
    <property type="entry name" value="CheY-like"/>
    <property type="match status" value="1"/>
</dbReference>
<evidence type="ECO:0000313" key="9">
    <source>
        <dbReference type="Proteomes" id="UP000256838"/>
    </source>
</evidence>
<dbReference type="Gene3D" id="1.10.10.10">
    <property type="entry name" value="Winged helix-like DNA-binding domain superfamily/Winged helix DNA-binding domain"/>
    <property type="match status" value="1"/>
</dbReference>
<keyword evidence="3" id="KW-0804">Transcription</keyword>
<dbReference type="InterPro" id="IPR001867">
    <property type="entry name" value="OmpR/PhoB-type_DNA-bd"/>
</dbReference>
<dbReference type="OrthoDB" id="9802426at2"/>
<dbReference type="InterPro" id="IPR039420">
    <property type="entry name" value="WalR-like"/>
</dbReference>
<reference evidence="8 9" key="1">
    <citation type="submission" date="2018-08" db="EMBL/GenBank/DDBJ databases">
        <title>Paraburkholderia sp. DHOM06 isolated from forest soil.</title>
        <authorList>
            <person name="Gao Z.-H."/>
            <person name="Qiu L.-H."/>
        </authorList>
    </citation>
    <scope>NUCLEOTIDE SEQUENCE [LARGE SCALE GENOMIC DNA]</scope>
    <source>
        <strain evidence="8 9">DHOM06</strain>
    </source>
</reference>
<dbReference type="EMBL" id="QRGA01000001">
    <property type="protein sequence ID" value="RDV00469.1"/>
    <property type="molecule type" value="Genomic_DNA"/>
</dbReference>
<dbReference type="GO" id="GO:0000156">
    <property type="term" value="F:phosphorelay response regulator activity"/>
    <property type="evidence" value="ECO:0007669"/>
    <property type="project" value="TreeGrafter"/>
</dbReference>
<proteinExistence type="predicted"/>
<evidence type="ECO:0000313" key="8">
    <source>
        <dbReference type="EMBL" id="RDV00469.1"/>
    </source>
</evidence>
<accession>A0A3D8K573</accession>
<keyword evidence="1" id="KW-0805">Transcription regulation</keyword>
<dbReference type="Pfam" id="PF00486">
    <property type="entry name" value="Trans_reg_C"/>
    <property type="match status" value="1"/>
</dbReference>
<feature type="domain" description="OmpR/PhoB-type" evidence="7">
    <location>
        <begin position="124"/>
        <end position="220"/>
    </location>
</feature>
<feature type="domain" description="Response regulatory" evidence="6">
    <location>
        <begin position="2"/>
        <end position="116"/>
    </location>
</feature>
<evidence type="ECO:0000256" key="5">
    <source>
        <dbReference type="PROSITE-ProRule" id="PRU01091"/>
    </source>
</evidence>
<dbReference type="GO" id="GO:0032993">
    <property type="term" value="C:protein-DNA complex"/>
    <property type="evidence" value="ECO:0007669"/>
    <property type="project" value="TreeGrafter"/>
</dbReference>
<dbReference type="GO" id="GO:0005829">
    <property type="term" value="C:cytosol"/>
    <property type="evidence" value="ECO:0007669"/>
    <property type="project" value="TreeGrafter"/>
</dbReference>
<dbReference type="Gene3D" id="6.10.250.690">
    <property type="match status" value="1"/>
</dbReference>
<dbReference type="Pfam" id="PF00072">
    <property type="entry name" value="Response_reg"/>
    <property type="match status" value="1"/>
</dbReference>
<gene>
    <name evidence="8" type="ORF">DWV00_01380</name>
</gene>
<dbReference type="InterPro" id="IPR011006">
    <property type="entry name" value="CheY-like_superfamily"/>
</dbReference>
<dbReference type="InterPro" id="IPR036388">
    <property type="entry name" value="WH-like_DNA-bd_sf"/>
</dbReference>
<keyword evidence="4" id="KW-0597">Phosphoprotein</keyword>
<feature type="modified residue" description="4-aspartylphosphate" evidence="4">
    <location>
        <position position="51"/>
    </location>
</feature>
<evidence type="ECO:0000256" key="4">
    <source>
        <dbReference type="PROSITE-ProRule" id="PRU00169"/>
    </source>
</evidence>
<evidence type="ECO:0000256" key="1">
    <source>
        <dbReference type="ARBA" id="ARBA00023015"/>
    </source>
</evidence>
<dbReference type="RefSeq" id="WP_115531736.1">
    <property type="nucleotide sequence ID" value="NZ_QRGA01000001.1"/>
</dbReference>
<dbReference type="PANTHER" id="PTHR48111:SF67">
    <property type="entry name" value="TRANSCRIPTIONAL REGULATORY PROTEIN TCTD"/>
    <property type="match status" value="1"/>
</dbReference>
<sequence length="230" mass="25305">MRVLIAEAEERVAHNMKAALRHAGYAVNRVSSGLVADTVLAAETFDLLILDLDLPGMPSVQVLNRLRARNTRLPVLVLSRTCDVEAKVRVLDLGADDHMPKPFALKELMARARALIRRGRCGRPSAIERGALSFDQVDRCVTLHGRPLKLSAGEIGLLEILIQRNGRLVSKQQLIDLLYGRDRSVGQNAVDVSVHRLRAKIRASGVCITTMRGVGYFLENTKSSTVAVPR</sequence>
<organism evidence="8 9">
    <name type="scientific">Trinickia dinghuensis</name>
    <dbReference type="NCBI Taxonomy" id="2291023"/>
    <lineage>
        <taxon>Bacteria</taxon>
        <taxon>Pseudomonadati</taxon>
        <taxon>Pseudomonadota</taxon>
        <taxon>Betaproteobacteria</taxon>
        <taxon>Burkholderiales</taxon>
        <taxon>Burkholderiaceae</taxon>
        <taxon>Trinickia</taxon>
    </lineage>
</organism>
<dbReference type="Proteomes" id="UP000256838">
    <property type="component" value="Unassembled WGS sequence"/>
</dbReference>
<dbReference type="PROSITE" id="PS50110">
    <property type="entry name" value="RESPONSE_REGULATORY"/>
    <property type="match status" value="1"/>
</dbReference>
<dbReference type="PROSITE" id="PS51755">
    <property type="entry name" value="OMPR_PHOB"/>
    <property type="match status" value="1"/>
</dbReference>
<evidence type="ECO:0000256" key="2">
    <source>
        <dbReference type="ARBA" id="ARBA00023125"/>
    </source>
</evidence>
<keyword evidence="2 5" id="KW-0238">DNA-binding</keyword>
<evidence type="ECO:0000259" key="6">
    <source>
        <dbReference type="PROSITE" id="PS50110"/>
    </source>
</evidence>
<keyword evidence="9" id="KW-1185">Reference proteome</keyword>
<dbReference type="InterPro" id="IPR001789">
    <property type="entry name" value="Sig_transdc_resp-reg_receiver"/>
</dbReference>
<dbReference type="GO" id="GO:0000976">
    <property type="term" value="F:transcription cis-regulatory region binding"/>
    <property type="evidence" value="ECO:0007669"/>
    <property type="project" value="TreeGrafter"/>
</dbReference>
<comment type="caution">
    <text evidence="8">The sequence shown here is derived from an EMBL/GenBank/DDBJ whole genome shotgun (WGS) entry which is preliminary data.</text>
</comment>
<dbReference type="AlphaFoldDB" id="A0A3D8K573"/>
<dbReference type="SMART" id="SM00862">
    <property type="entry name" value="Trans_reg_C"/>
    <property type="match status" value="1"/>
</dbReference>
<dbReference type="SMART" id="SM00448">
    <property type="entry name" value="REC"/>
    <property type="match status" value="1"/>
</dbReference>
<dbReference type="PANTHER" id="PTHR48111">
    <property type="entry name" value="REGULATOR OF RPOS"/>
    <property type="match status" value="1"/>
</dbReference>
<dbReference type="Gene3D" id="3.40.50.2300">
    <property type="match status" value="1"/>
</dbReference>
<dbReference type="CDD" id="cd00383">
    <property type="entry name" value="trans_reg_C"/>
    <property type="match status" value="1"/>
</dbReference>
<protein>
    <submittedName>
        <fullName evidence="8">Response regulator</fullName>
    </submittedName>
</protein>